<sequence>MGRKKRRGPRPDLKAPLGENQVEAEARQGVIAFTWRGVEILVDVTAIEYGRGAFALRLVDNENLPIMTRVNAALDIFEAAIGQEQLAAVVAVAPRLFDDVETLTSFWGEFNKALHGAEPGESSAS</sequence>
<reference evidence="1 2" key="1">
    <citation type="submission" date="2015-07" db="EMBL/GenBank/DDBJ databases">
        <title>Genome sequencing of Kibdelosporangium phytohabitans.</title>
        <authorList>
            <person name="Qin S."/>
            <person name="Xing K."/>
        </authorList>
    </citation>
    <scope>NUCLEOTIDE SEQUENCE [LARGE SCALE GENOMIC DNA]</scope>
    <source>
        <strain evidence="1 2">KLBMP1111</strain>
    </source>
</reference>
<protein>
    <submittedName>
        <fullName evidence="1">Uncharacterized protein</fullName>
    </submittedName>
</protein>
<dbReference type="AlphaFoldDB" id="A0A0N9HU27"/>
<organism evidence="1 2">
    <name type="scientific">Kibdelosporangium phytohabitans</name>
    <dbReference type="NCBI Taxonomy" id="860235"/>
    <lineage>
        <taxon>Bacteria</taxon>
        <taxon>Bacillati</taxon>
        <taxon>Actinomycetota</taxon>
        <taxon>Actinomycetes</taxon>
        <taxon>Pseudonocardiales</taxon>
        <taxon>Pseudonocardiaceae</taxon>
        <taxon>Kibdelosporangium</taxon>
    </lineage>
</organism>
<evidence type="ECO:0000313" key="1">
    <source>
        <dbReference type="EMBL" id="ALG06852.1"/>
    </source>
</evidence>
<dbReference type="STRING" id="860235.AOZ06_07825"/>
<name>A0A0N9HU27_9PSEU</name>
<evidence type="ECO:0000313" key="2">
    <source>
        <dbReference type="Proteomes" id="UP000063699"/>
    </source>
</evidence>
<dbReference type="RefSeq" id="WP_054288824.1">
    <property type="nucleotide sequence ID" value="NZ_CP012752.1"/>
</dbReference>
<keyword evidence="2" id="KW-1185">Reference proteome</keyword>
<gene>
    <name evidence="1" type="ORF">AOZ06_07825</name>
</gene>
<proteinExistence type="predicted"/>
<dbReference type="OrthoDB" id="9850632at2"/>
<dbReference type="KEGG" id="kphy:AOZ06_07825"/>
<accession>A0A0N9HU27</accession>
<dbReference type="EMBL" id="CP012752">
    <property type="protein sequence ID" value="ALG06852.1"/>
    <property type="molecule type" value="Genomic_DNA"/>
</dbReference>
<dbReference type="Proteomes" id="UP000063699">
    <property type="component" value="Chromosome"/>
</dbReference>